<dbReference type="Pfam" id="PF12867">
    <property type="entry name" value="DinB_2"/>
    <property type="match status" value="1"/>
</dbReference>
<dbReference type="STRING" id="264951.A0A443HUK1"/>
<evidence type="ECO:0000313" key="6">
    <source>
        <dbReference type="EMBL" id="RWQ95497.1"/>
    </source>
</evidence>
<dbReference type="Gene3D" id="1.20.120.450">
    <property type="entry name" value="dinb family like domain"/>
    <property type="match status" value="1"/>
</dbReference>
<evidence type="ECO:0000256" key="1">
    <source>
        <dbReference type="ARBA" id="ARBA00023002"/>
    </source>
</evidence>
<dbReference type="SUPFAM" id="SSF56436">
    <property type="entry name" value="C-type lectin-like"/>
    <property type="match status" value="1"/>
</dbReference>
<organism evidence="6 7">
    <name type="scientific">Byssochlamys spectabilis</name>
    <name type="common">Paecilomyces variotii</name>
    <dbReference type="NCBI Taxonomy" id="264951"/>
    <lineage>
        <taxon>Eukaryota</taxon>
        <taxon>Fungi</taxon>
        <taxon>Dikarya</taxon>
        <taxon>Ascomycota</taxon>
        <taxon>Pezizomycotina</taxon>
        <taxon>Eurotiomycetes</taxon>
        <taxon>Eurotiomycetidae</taxon>
        <taxon>Eurotiales</taxon>
        <taxon>Thermoascaceae</taxon>
        <taxon>Paecilomyces</taxon>
    </lineage>
</organism>
<keyword evidence="6" id="KW-0430">Lectin</keyword>
<evidence type="ECO:0000256" key="3">
    <source>
        <dbReference type="ARBA" id="ARBA00037882"/>
    </source>
</evidence>
<dbReference type="InterPro" id="IPR016187">
    <property type="entry name" value="CTDL_fold"/>
</dbReference>
<comment type="caution">
    <text evidence="6">The sequence shown here is derived from an EMBL/GenBank/DDBJ whole genome shotgun (WGS) entry which is preliminary data.</text>
</comment>
<dbReference type="GO" id="GO:0030246">
    <property type="term" value="F:carbohydrate binding"/>
    <property type="evidence" value="ECO:0007669"/>
    <property type="project" value="UniProtKB-KW"/>
</dbReference>
<proteinExistence type="predicted"/>
<dbReference type="AlphaFoldDB" id="A0A443HUK1"/>
<dbReference type="InterPro" id="IPR042095">
    <property type="entry name" value="SUMF_sf"/>
</dbReference>
<dbReference type="InterPro" id="IPR024775">
    <property type="entry name" value="DinB-like"/>
</dbReference>
<dbReference type="EMBL" id="RCNU01000005">
    <property type="protein sequence ID" value="RWQ95497.1"/>
    <property type="molecule type" value="Genomic_DNA"/>
</dbReference>
<evidence type="ECO:0000259" key="4">
    <source>
        <dbReference type="Pfam" id="PF03781"/>
    </source>
</evidence>
<keyword evidence="7" id="KW-1185">Reference proteome</keyword>
<comment type="pathway">
    <text evidence="3">Amino-acid biosynthesis; ergothioneine biosynthesis.</text>
</comment>
<accession>A0A443HUK1</accession>
<dbReference type="SUPFAM" id="SSF109854">
    <property type="entry name" value="DinB/YfiT-like putative metalloenzymes"/>
    <property type="match status" value="1"/>
</dbReference>
<evidence type="ECO:0000256" key="2">
    <source>
        <dbReference type="ARBA" id="ARBA00023004"/>
    </source>
</evidence>
<dbReference type="PANTHER" id="PTHR43397">
    <property type="entry name" value="ERGOTHIONEINE BIOSYNTHESIS PROTEIN 1"/>
    <property type="match status" value="1"/>
</dbReference>
<dbReference type="Proteomes" id="UP000283841">
    <property type="component" value="Unassembled WGS sequence"/>
</dbReference>
<dbReference type="InterPro" id="IPR051128">
    <property type="entry name" value="EgtD_Methyltrsf_superfamily"/>
</dbReference>
<dbReference type="PANTHER" id="PTHR43397:SF1">
    <property type="entry name" value="ERGOTHIONEINE BIOSYNTHESIS PROTEIN 1"/>
    <property type="match status" value="1"/>
</dbReference>
<reference evidence="6 7" key="1">
    <citation type="journal article" date="2018" name="Front. Microbiol.">
        <title>Genomic and genetic insights into a cosmopolitan fungus, Paecilomyces variotii (Eurotiales).</title>
        <authorList>
            <person name="Urquhart A.S."/>
            <person name="Mondo S.J."/>
            <person name="Makela M.R."/>
            <person name="Hane J.K."/>
            <person name="Wiebenga A."/>
            <person name="He G."/>
            <person name="Mihaltcheva S."/>
            <person name="Pangilinan J."/>
            <person name="Lipzen A."/>
            <person name="Barry K."/>
            <person name="de Vries R.P."/>
            <person name="Grigoriev I.V."/>
            <person name="Idnurm A."/>
        </authorList>
    </citation>
    <scope>NUCLEOTIDE SEQUENCE [LARGE SCALE GENOMIC DNA]</scope>
    <source>
        <strain evidence="6 7">CBS 101075</strain>
    </source>
</reference>
<dbReference type="InterPro" id="IPR005532">
    <property type="entry name" value="SUMF_dom"/>
</dbReference>
<feature type="domain" description="Sulfatase-modifying factor enzyme-like" evidence="4">
    <location>
        <begin position="231"/>
        <end position="489"/>
    </location>
</feature>
<dbReference type="RefSeq" id="XP_028485142.1">
    <property type="nucleotide sequence ID" value="XM_028630545.1"/>
</dbReference>
<dbReference type="VEuPathDB" id="FungiDB:C8Q69DRAFT_466175"/>
<dbReference type="GeneID" id="39599822"/>
<dbReference type="Gene3D" id="3.90.1580.10">
    <property type="entry name" value="paralog of FGE (formylglycine-generating enzyme)"/>
    <property type="match status" value="1"/>
</dbReference>
<dbReference type="InterPro" id="IPR034660">
    <property type="entry name" value="DinB/YfiT-like"/>
</dbReference>
<keyword evidence="1" id="KW-0560">Oxidoreductase</keyword>
<keyword evidence="2" id="KW-0408">Iron</keyword>
<dbReference type="Pfam" id="PF03781">
    <property type="entry name" value="FGE-sulfatase"/>
    <property type="match status" value="1"/>
</dbReference>
<gene>
    <name evidence="6" type="ORF">C8Q69DRAFT_466175</name>
</gene>
<evidence type="ECO:0000259" key="5">
    <source>
        <dbReference type="Pfam" id="PF12867"/>
    </source>
</evidence>
<sequence length="498" mass="56923">MKPNSSTSPNPYAFPLKPKDYAPNPVPSLEEWHKLWTAWELVTLKMIPKEALHEKPIPLRNPLIFYLGHIPTFEDIHLARATNESATEPEYYQRIFERGIDPDVDDPTQCHDHSETPDTWPELHEIVEYRGKVCKRIKALYDSGKAWSARSVGRALWIGFEHEGLHLETFLWMTILSPKILPPPLPRPDFVSMAEKAARERVENQWFRIVPRTFSIGIEDPEDDSEGNGYFAWDNERDPYEVSVHGFEAQGRPVSIGEYATYLVETSQMDRIPISWTRESSLSGKTIASDYSYGEDIDVQKNFIDGLTIKTVFGPVPLNLALDWPVYISYNDAEAYADWAGARIPTLHEARSIHRQVEEERKIAANNSDAKQNLTPGISREDIYIDLTGCNVGFRNFHPTPVTQNGNRLCGQSDMGGAYEWTSSLFAPQPGFKPMDIYPGYSADFMDGKHILVVGGTWALHPRISGKRTFLNWWQKSYPYPWVGLRLVRDIPPKRECN</sequence>
<name>A0A443HUK1_BYSSP</name>
<protein>
    <submittedName>
        <fullName evidence="6">C-type lectin protein</fullName>
    </submittedName>
</protein>
<evidence type="ECO:0000313" key="7">
    <source>
        <dbReference type="Proteomes" id="UP000283841"/>
    </source>
</evidence>
<feature type="domain" description="DinB-like" evidence="5">
    <location>
        <begin position="44"/>
        <end position="169"/>
    </location>
</feature>